<dbReference type="EMBL" id="DSAC01000095">
    <property type="protein sequence ID" value="HHO74446.1"/>
    <property type="molecule type" value="Genomic_DNA"/>
</dbReference>
<proteinExistence type="predicted"/>
<name>A0A7C5T0H4_9AQUI</name>
<evidence type="ECO:0000313" key="1">
    <source>
        <dbReference type="EMBL" id="HHO74446.1"/>
    </source>
</evidence>
<gene>
    <name evidence="1" type="ORF">ENN04_07445</name>
</gene>
<dbReference type="AlphaFoldDB" id="A0A7C5T0H4"/>
<organism evidence="1">
    <name type="scientific">Thermocrinis ruber</name>
    <dbReference type="NCBI Taxonomy" id="75906"/>
    <lineage>
        <taxon>Bacteria</taxon>
        <taxon>Pseudomonadati</taxon>
        <taxon>Aquificota</taxon>
        <taxon>Aquificia</taxon>
        <taxon>Aquificales</taxon>
        <taxon>Aquificaceae</taxon>
        <taxon>Thermocrinis</taxon>
    </lineage>
</organism>
<comment type="caution">
    <text evidence="1">The sequence shown here is derived from an EMBL/GenBank/DDBJ whole genome shotgun (WGS) entry which is preliminary data.</text>
</comment>
<sequence>MLPSDVEEKLVELLAVIYAKIPWGKMKTSKNPHDIFNHRVRAASRRANLYEFVSKLCNYFGLQSLPLSAQALVDELRPYEEEILNALSREHIPLCVRAILRAKEIKKKKEDKDGEEV</sequence>
<protein>
    <submittedName>
        <fullName evidence="1">Uncharacterized protein</fullName>
    </submittedName>
</protein>
<reference evidence="1" key="1">
    <citation type="journal article" date="2020" name="mSystems">
        <title>Genome- and Community-Level Interaction Insights into Carbon Utilization and Element Cycling Functions of Hydrothermarchaeota in Hydrothermal Sediment.</title>
        <authorList>
            <person name="Zhou Z."/>
            <person name="Liu Y."/>
            <person name="Xu W."/>
            <person name="Pan J."/>
            <person name="Luo Z.H."/>
            <person name="Li M."/>
        </authorList>
    </citation>
    <scope>NUCLEOTIDE SEQUENCE [LARGE SCALE GENOMIC DNA]</scope>
    <source>
        <strain evidence="1">SpSt-114</strain>
    </source>
</reference>
<accession>A0A7C5T0H4</accession>